<feature type="region of interest" description="Disordered" evidence="5">
    <location>
        <begin position="774"/>
        <end position="801"/>
    </location>
</feature>
<feature type="active site" description="Proton donor" evidence="3">
    <location>
        <position position="505"/>
    </location>
</feature>
<dbReference type="AlphaFoldDB" id="A0A420F3U2"/>
<feature type="domain" description="Glycoside hydrolase family 65 C-terminal" evidence="7">
    <location>
        <begin position="706"/>
        <end position="770"/>
    </location>
</feature>
<organism evidence="9 10">
    <name type="scientific">Micromonospora globbae</name>
    <dbReference type="NCBI Taxonomy" id="1894969"/>
    <lineage>
        <taxon>Bacteria</taxon>
        <taxon>Bacillati</taxon>
        <taxon>Actinomycetota</taxon>
        <taxon>Actinomycetes</taxon>
        <taxon>Micromonosporales</taxon>
        <taxon>Micromonosporaceae</taxon>
        <taxon>Micromonospora</taxon>
    </lineage>
</organism>
<name>A0A420F3U2_9ACTN</name>
<dbReference type="InterPro" id="IPR017045">
    <property type="entry name" value="Malt_Pase/Glycosyl_Hdrlase"/>
</dbReference>
<dbReference type="Pfam" id="PF03633">
    <property type="entry name" value="Glyco_hydro_65C"/>
    <property type="match status" value="1"/>
</dbReference>
<proteinExistence type="inferred from homology"/>
<feature type="domain" description="Glycoside hydrolase family 65 N-terminal" evidence="8">
    <location>
        <begin position="32"/>
        <end position="282"/>
    </location>
</feature>
<feature type="region of interest" description="Disordered" evidence="5">
    <location>
        <begin position="1"/>
        <end position="27"/>
    </location>
</feature>
<dbReference type="Pfam" id="PF03636">
    <property type="entry name" value="Glyco_hydro_65N"/>
    <property type="match status" value="1"/>
</dbReference>
<dbReference type="InterPro" id="IPR005194">
    <property type="entry name" value="Glyco_hydro_65_C"/>
</dbReference>
<evidence type="ECO:0000256" key="3">
    <source>
        <dbReference type="PIRSR" id="PIRSR036289-50"/>
    </source>
</evidence>
<dbReference type="InterPro" id="IPR005195">
    <property type="entry name" value="Glyco_hydro_65_M"/>
</dbReference>
<feature type="domain" description="Glycoside hydrolase family 65 central catalytic" evidence="6">
    <location>
        <begin position="344"/>
        <end position="696"/>
    </location>
</feature>
<feature type="compositionally biased region" description="Pro residues" evidence="5">
    <location>
        <begin position="777"/>
        <end position="795"/>
    </location>
</feature>
<dbReference type="GO" id="GO:0005975">
    <property type="term" value="P:carbohydrate metabolic process"/>
    <property type="evidence" value="ECO:0007669"/>
    <property type="project" value="InterPro"/>
</dbReference>
<dbReference type="InterPro" id="IPR037018">
    <property type="entry name" value="GH65_N"/>
</dbReference>
<dbReference type="Proteomes" id="UP000285744">
    <property type="component" value="Unassembled WGS sequence"/>
</dbReference>
<dbReference type="SUPFAM" id="SSF48208">
    <property type="entry name" value="Six-hairpin glycosidases"/>
    <property type="match status" value="1"/>
</dbReference>
<sequence length="801" mass="86944">MVATAGQPAAATSGQPPAGTSPEDESWRIRRTGADLDRLAETESIFALANGWVGWRGTLDEGEPYGMPGSYLNGFHERRKLDYPEGGYAFPEASDTVVSAPNAALIRLWVNGEPLDIRTGTLRTHERVLDLRAGVLRRETEWISPGGHGVRIRSTRLVSLPRRPVAAVRYEVEPLDGPVELRVCSDLLANENVPQRSDDPRAATVVQDPLTAEARRSDGLDGVLVHRTDRSAQRVAVAVAHLVDAPAVVAVDGDCTPDRLRLTLTGPLAPGERVRLTKFAAYECAPVDGTPPDELADLVVAEAAAARADGFDTLLAAQRAALDAAWRTADVELDGDPELQQAVRFAIFHLLQAGRPDGDRTIAAKGLTGNGYDGHVLWDTEGYVLPVLTYLAPEVARSALRWRHAHLPEARERAAELRLAGATFPWRTIGGRECSGYWPAATAGLHVNADIADAVLRYVAATGDTRFLAGPGLELLVETARLWHRFGHRSDDGAFHLFGVTGPDEYSALADDNVFTNLMARRNLRGAADAAERCPEAAAALGVDAAEVAAWRAAADAMAVPYDHERGVHQQSAGFTAQPEWDFANTGEDDYPLLLHHPYLELYRRQVVKQADLVLAMLRCPGEFTAEQKARNVAYYQPRTVRDSSLSAAPQAVLAAEVGHLDLAYDLFAESVLQDLADLGDKTADGLHLASLAGAWLALVQGFGGMRDDQGVLSFDPRLPRRIDRLAFHLRWRGHRLRVTLTAGEARYELPDAGPEATVEVWHHGERLRVGVAPVTRPMPPVPDAGPEPPCPPGRRPPRRA</sequence>
<comment type="similarity">
    <text evidence="1">Belongs to the glycosyl hydrolase 65 family.</text>
</comment>
<evidence type="ECO:0000259" key="7">
    <source>
        <dbReference type="Pfam" id="PF03633"/>
    </source>
</evidence>
<dbReference type="InterPro" id="IPR011013">
    <property type="entry name" value="Gal_mutarotase_sf_dom"/>
</dbReference>
<dbReference type="PIRSF" id="PIRSF036289">
    <property type="entry name" value="Glycosyl_hydrolase_malt_phosph"/>
    <property type="match status" value="1"/>
</dbReference>
<dbReference type="Pfam" id="PF03632">
    <property type="entry name" value="Glyco_hydro_65m"/>
    <property type="match status" value="1"/>
</dbReference>
<dbReference type="PANTHER" id="PTHR11051:SF13">
    <property type="entry name" value="GLYCOSYL TRANSFERASE"/>
    <property type="match status" value="1"/>
</dbReference>
<evidence type="ECO:0000259" key="8">
    <source>
        <dbReference type="Pfam" id="PF03636"/>
    </source>
</evidence>
<evidence type="ECO:0000313" key="9">
    <source>
        <dbReference type="EMBL" id="RKF27599.1"/>
    </source>
</evidence>
<feature type="binding site" evidence="4">
    <location>
        <begin position="609"/>
        <end position="610"/>
    </location>
    <ligand>
        <name>substrate</name>
    </ligand>
</feature>
<evidence type="ECO:0000256" key="1">
    <source>
        <dbReference type="ARBA" id="ARBA00006768"/>
    </source>
</evidence>
<dbReference type="InterPro" id="IPR005196">
    <property type="entry name" value="Glyco_hydro_65_N"/>
</dbReference>
<evidence type="ECO:0000259" key="6">
    <source>
        <dbReference type="Pfam" id="PF03632"/>
    </source>
</evidence>
<reference evidence="9 10" key="1">
    <citation type="journal article" date="2018" name="Int. J. Syst. Evol. Microbiol.">
        <title>Micromonospora globbae sp. nov., an endophytic actinomycete isolated from roots of Globba winitii C. H. Wright.</title>
        <authorList>
            <person name="Kuncharoen N."/>
            <person name="Pittayakhajonwut P."/>
            <person name="Tanasupawat S."/>
        </authorList>
    </citation>
    <scope>NUCLEOTIDE SEQUENCE [LARGE SCALE GENOMIC DNA]</scope>
    <source>
        <strain evidence="9 10">WPS1-2</strain>
    </source>
</reference>
<gene>
    <name evidence="9" type="ORF">D7I43_09725</name>
</gene>
<evidence type="ECO:0000256" key="4">
    <source>
        <dbReference type="PIRSR" id="PIRSR036289-51"/>
    </source>
</evidence>
<evidence type="ECO:0000256" key="2">
    <source>
        <dbReference type="ARBA" id="ARBA00023295"/>
    </source>
</evidence>
<keyword evidence="9" id="KW-0378">Hydrolase</keyword>
<dbReference type="Gene3D" id="2.60.420.10">
    <property type="entry name" value="Maltose phosphorylase, domain 3"/>
    <property type="match status" value="1"/>
</dbReference>
<dbReference type="SUPFAM" id="SSF74650">
    <property type="entry name" value="Galactose mutarotase-like"/>
    <property type="match status" value="1"/>
</dbReference>
<feature type="binding site" evidence="4">
    <location>
        <begin position="378"/>
        <end position="379"/>
    </location>
    <ligand>
        <name>substrate</name>
    </ligand>
</feature>
<dbReference type="Gene3D" id="2.70.98.40">
    <property type="entry name" value="Glycoside hydrolase, family 65, N-terminal domain"/>
    <property type="match status" value="1"/>
</dbReference>
<accession>A0A420F3U2</accession>
<evidence type="ECO:0000313" key="10">
    <source>
        <dbReference type="Proteomes" id="UP000285744"/>
    </source>
</evidence>
<dbReference type="EMBL" id="RAQQ01000006">
    <property type="protein sequence ID" value="RKF27599.1"/>
    <property type="molecule type" value="Genomic_DNA"/>
</dbReference>
<evidence type="ECO:0000256" key="5">
    <source>
        <dbReference type="SAM" id="MobiDB-lite"/>
    </source>
</evidence>
<protein>
    <submittedName>
        <fullName evidence="9">Glycoside hydrolase family 65 protein</fullName>
    </submittedName>
</protein>
<dbReference type="PANTHER" id="PTHR11051">
    <property type="entry name" value="GLYCOSYL HYDROLASE-RELATED"/>
    <property type="match status" value="1"/>
</dbReference>
<dbReference type="Gene3D" id="1.50.10.10">
    <property type="match status" value="1"/>
</dbReference>
<dbReference type="OrthoDB" id="9816160at2"/>
<comment type="caution">
    <text evidence="9">The sequence shown here is derived from an EMBL/GenBank/DDBJ whole genome shotgun (WGS) entry which is preliminary data.</text>
</comment>
<dbReference type="GO" id="GO:0004553">
    <property type="term" value="F:hydrolase activity, hydrolyzing O-glycosyl compounds"/>
    <property type="evidence" value="ECO:0007669"/>
    <property type="project" value="TreeGrafter"/>
</dbReference>
<dbReference type="GO" id="GO:0016757">
    <property type="term" value="F:glycosyltransferase activity"/>
    <property type="evidence" value="ECO:0007669"/>
    <property type="project" value="UniProtKB-ARBA"/>
</dbReference>
<dbReference type="InterPro" id="IPR012341">
    <property type="entry name" value="6hp_glycosidase-like_sf"/>
</dbReference>
<dbReference type="InterPro" id="IPR008928">
    <property type="entry name" value="6-hairpin_glycosidase_sf"/>
</dbReference>
<keyword evidence="2" id="KW-0326">Glycosidase</keyword>
<dbReference type="GO" id="GO:0030246">
    <property type="term" value="F:carbohydrate binding"/>
    <property type="evidence" value="ECO:0007669"/>
    <property type="project" value="InterPro"/>
</dbReference>